<gene>
    <name evidence="2" type="ORF">ACFO0D_11330</name>
</gene>
<feature type="region of interest" description="Disordered" evidence="1">
    <location>
        <begin position="1"/>
        <end position="22"/>
    </location>
</feature>
<reference evidence="3" key="1">
    <citation type="journal article" date="2019" name="Int. J. Syst. Evol. Microbiol.">
        <title>The Global Catalogue of Microorganisms (GCM) 10K type strain sequencing project: providing services to taxonomists for standard genome sequencing and annotation.</title>
        <authorList>
            <consortium name="The Broad Institute Genomics Platform"/>
            <consortium name="The Broad Institute Genome Sequencing Center for Infectious Disease"/>
            <person name="Wu L."/>
            <person name="Ma J."/>
        </authorList>
    </citation>
    <scope>NUCLEOTIDE SEQUENCE [LARGE SCALE GENOMIC DNA]</scope>
    <source>
        <strain evidence="3">CCUG 55995</strain>
    </source>
</reference>
<dbReference type="EMBL" id="JBHSEI010000007">
    <property type="protein sequence ID" value="MFC4638928.1"/>
    <property type="molecule type" value="Genomic_DNA"/>
</dbReference>
<dbReference type="RefSeq" id="WP_380061929.1">
    <property type="nucleotide sequence ID" value="NZ_JBHSEI010000007.1"/>
</dbReference>
<comment type="caution">
    <text evidence="2">The sequence shown here is derived from an EMBL/GenBank/DDBJ whole genome shotgun (WGS) entry which is preliminary data.</text>
</comment>
<evidence type="ECO:0000313" key="3">
    <source>
        <dbReference type="Proteomes" id="UP001595952"/>
    </source>
</evidence>
<evidence type="ECO:0000313" key="2">
    <source>
        <dbReference type="EMBL" id="MFC4638928.1"/>
    </source>
</evidence>
<name>A0ABV9IAG7_9DEIO</name>
<proteinExistence type="predicted"/>
<dbReference type="Proteomes" id="UP001595952">
    <property type="component" value="Unassembled WGS sequence"/>
</dbReference>
<protein>
    <recommendedName>
        <fullName evidence="4">DUF3606 domain-containing protein</fullName>
    </recommendedName>
</protein>
<keyword evidence="3" id="KW-1185">Reference proteome</keyword>
<sequence>MTDEERNAPQRPKESHEVGAGLDLEDQELAEIEERSAISPTVVHEAIRKEGEEELTRSTSALG</sequence>
<accession>A0ABV9IAG7</accession>
<organism evidence="2 3">
    <name type="scientific">Deinococcus hohokamensis</name>
    <dbReference type="NCBI Taxonomy" id="309883"/>
    <lineage>
        <taxon>Bacteria</taxon>
        <taxon>Thermotogati</taxon>
        <taxon>Deinococcota</taxon>
        <taxon>Deinococci</taxon>
        <taxon>Deinococcales</taxon>
        <taxon>Deinococcaceae</taxon>
        <taxon>Deinococcus</taxon>
    </lineage>
</organism>
<evidence type="ECO:0000256" key="1">
    <source>
        <dbReference type="SAM" id="MobiDB-lite"/>
    </source>
</evidence>
<evidence type="ECO:0008006" key="4">
    <source>
        <dbReference type="Google" id="ProtNLM"/>
    </source>
</evidence>
<feature type="compositionally biased region" description="Basic and acidic residues" evidence="1">
    <location>
        <begin position="1"/>
        <end position="17"/>
    </location>
</feature>